<dbReference type="OrthoDB" id="7359267at2"/>
<proteinExistence type="predicted"/>
<dbReference type="EMBL" id="BKAJ01000142">
    <property type="protein sequence ID" value="GEP59864.1"/>
    <property type="molecule type" value="Genomic_DNA"/>
</dbReference>
<evidence type="ECO:0000256" key="1">
    <source>
        <dbReference type="SAM" id="MobiDB-lite"/>
    </source>
</evidence>
<evidence type="ECO:0000313" key="2">
    <source>
        <dbReference type="EMBL" id="GEP59864.1"/>
    </source>
</evidence>
<dbReference type="Pfam" id="PF13646">
    <property type="entry name" value="HEAT_2"/>
    <property type="match status" value="2"/>
</dbReference>
<protein>
    <recommendedName>
        <fullName evidence="4">PBS lyase</fullName>
    </recommendedName>
</protein>
<evidence type="ECO:0000313" key="3">
    <source>
        <dbReference type="Proteomes" id="UP000321058"/>
    </source>
</evidence>
<comment type="caution">
    <text evidence="2">The sequence shown here is derived from an EMBL/GenBank/DDBJ whole genome shotgun (WGS) entry which is preliminary data.</text>
</comment>
<dbReference type="RefSeq" id="WP_147155241.1">
    <property type="nucleotide sequence ID" value="NZ_BKAJ01000142.1"/>
</dbReference>
<keyword evidence="3" id="KW-1185">Reference proteome</keyword>
<dbReference type="InterPro" id="IPR016024">
    <property type="entry name" value="ARM-type_fold"/>
</dbReference>
<dbReference type="Proteomes" id="UP000321058">
    <property type="component" value="Unassembled WGS sequence"/>
</dbReference>
<dbReference type="Gene3D" id="1.25.10.10">
    <property type="entry name" value="Leucine-rich Repeat Variant"/>
    <property type="match status" value="1"/>
</dbReference>
<name>A0A512NLN8_9HYPH</name>
<sequence length="201" mass="21543">MPLVRKPSSQAPAAAPLALGEGTSEQRWSAVRAAADRPDGLALLADALSRESDPRVREAIFTGLARLATPESAALVVPYLRSDDANLRTGAVDALRAMPQACRPHLPTLLADGDADVRLLSCELARGLPDEEANRLLCDLLERETERNVCAAAIEVLAEIGRPEAVPSLVRCGTRFAGDPFMIFSLKVATERIAAPARDRR</sequence>
<dbReference type="AlphaFoldDB" id="A0A512NLN8"/>
<accession>A0A512NLN8</accession>
<gene>
    <name evidence="2" type="ORF">RSO01_70300</name>
</gene>
<reference evidence="2 3" key="1">
    <citation type="submission" date="2019-07" db="EMBL/GenBank/DDBJ databases">
        <title>Whole genome shotgun sequence of Reyranella soli NBRC 108950.</title>
        <authorList>
            <person name="Hosoyama A."/>
            <person name="Uohara A."/>
            <person name="Ohji S."/>
            <person name="Ichikawa N."/>
        </authorList>
    </citation>
    <scope>NUCLEOTIDE SEQUENCE [LARGE SCALE GENOMIC DNA]</scope>
    <source>
        <strain evidence="2 3">NBRC 108950</strain>
    </source>
</reference>
<organism evidence="2 3">
    <name type="scientific">Reyranella soli</name>
    <dbReference type="NCBI Taxonomy" id="1230389"/>
    <lineage>
        <taxon>Bacteria</taxon>
        <taxon>Pseudomonadati</taxon>
        <taxon>Pseudomonadota</taxon>
        <taxon>Alphaproteobacteria</taxon>
        <taxon>Hyphomicrobiales</taxon>
        <taxon>Reyranellaceae</taxon>
        <taxon>Reyranella</taxon>
    </lineage>
</organism>
<dbReference type="SUPFAM" id="SSF48371">
    <property type="entry name" value="ARM repeat"/>
    <property type="match status" value="1"/>
</dbReference>
<evidence type="ECO:0008006" key="4">
    <source>
        <dbReference type="Google" id="ProtNLM"/>
    </source>
</evidence>
<feature type="region of interest" description="Disordered" evidence="1">
    <location>
        <begin position="1"/>
        <end position="21"/>
    </location>
</feature>
<dbReference type="InterPro" id="IPR011989">
    <property type="entry name" value="ARM-like"/>
</dbReference>